<proteinExistence type="predicted"/>
<dbReference type="EMBL" id="ML993951">
    <property type="protein sequence ID" value="KAF2202052.1"/>
    <property type="molecule type" value="Genomic_DNA"/>
</dbReference>
<dbReference type="Proteomes" id="UP000799536">
    <property type="component" value="Unassembled WGS sequence"/>
</dbReference>
<dbReference type="AlphaFoldDB" id="A0A9P4JMJ7"/>
<protein>
    <submittedName>
        <fullName evidence="1">Uncharacterized protein</fullName>
    </submittedName>
</protein>
<name>A0A9P4JMJ7_9PLEO</name>
<reference evidence="1" key="1">
    <citation type="journal article" date="2020" name="Stud. Mycol.">
        <title>101 Dothideomycetes genomes: a test case for predicting lifestyles and emergence of pathogens.</title>
        <authorList>
            <person name="Haridas S."/>
            <person name="Albert R."/>
            <person name="Binder M."/>
            <person name="Bloem J."/>
            <person name="Labutti K."/>
            <person name="Salamov A."/>
            <person name="Andreopoulos B."/>
            <person name="Baker S."/>
            <person name="Barry K."/>
            <person name="Bills G."/>
            <person name="Bluhm B."/>
            <person name="Cannon C."/>
            <person name="Castanera R."/>
            <person name="Culley D."/>
            <person name="Daum C."/>
            <person name="Ezra D."/>
            <person name="Gonzalez J."/>
            <person name="Henrissat B."/>
            <person name="Kuo A."/>
            <person name="Liang C."/>
            <person name="Lipzen A."/>
            <person name="Lutzoni F."/>
            <person name="Magnuson J."/>
            <person name="Mondo S."/>
            <person name="Nolan M."/>
            <person name="Ohm R."/>
            <person name="Pangilinan J."/>
            <person name="Park H.-J."/>
            <person name="Ramirez L."/>
            <person name="Alfaro M."/>
            <person name="Sun H."/>
            <person name="Tritt A."/>
            <person name="Yoshinaga Y."/>
            <person name="Zwiers L.-H."/>
            <person name="Turgeon B."/>
            <person name="Goodwin S."/>
            <person name="Spatafora J."/>
            <person name="Crous P."/>
            <person name="Grigoriev I."/>
        </authorList>
    </citation>
    <scope>NUCLEOTIDE SEQUENCE</scope>
    <source>
        <strain evidence="1">ATCC 74209</strain>
    </source>
</reference>
<sequence length="95" mass="10566">MNAANTDAANADLDYQCRNIPTVQKSYIYYSIHGNIVAFFCALGAASQCNAAERSDILRQITGLCGSYIPGWYTYSNSRWRHGYDSGRCFCDQCG</sequence>
<organism evidence="1 2">
    <name type="scientific">Delitschia confertaspora ATCC 74209</name>
    <dbReference type="NCBI Taxonomy" id="1513339"/>
    <lineage>
        <taxon>Eukaryota</taxon>
        <taxon>Fungi</taxon>
        <taxon>Dikarya</taxon>
        <taxon>Ascomycota</taxon>
        <taxon>Pezizomycotina</taxon>
        <taxon>Dothideomycetes</taxon>
        <taxon>Pleosporomycetidae</taxon>
        <taxon>Pleosporales</taxon>
        <taxon>Delitschiaceae</taxon>
        <taxon>Delitschia</taxon>
    </lineage>
</organism>
<gene>
    <name evidence="1" type="ORF">GQ43DRAFT_440052</name>
</gene>
<keyword evidence="2" id="KW-1185">Reference proteome</keyword>
<evidence type="ECO:0000313" key="1">
    <source>
        <dbReference type="EMBL" id="KAF2202052.1"/>
    </source>
</evidence>
<accession>A0A9P4JMJ7</accession>
<comment type="caution">
    <text evidence="1">The sequence shown here is derived from an EMBL/GenBank/DDBJ whole genome shotgun (WGS) entry which is preliminary data.</text>
</comment>
<dbReference type="OrthoDB" id="5006988at2759"/>
<evidence type="ECO:0000313" key="2">
    <source>
        <dbReference type="Proteomes" id="UP000799536"/>
    </source>
</evidence>